<evidence type="ECO:0008006" key="4">
    <source>
        <dbReference type="Google" id="ProtNLM"/>
    </source>
</evidence>
<accession>A0ABM8PXF5</accession>
<feature type="chain" id="PRO_5047320789" description="Rap1a immunity protein domain-containing protein" evidence="1">
    <location>
        <begin position="25"/>
        <end position="115"/>
    </location>
</feature>
<dbReference type="Proteomes" id="UP000606921">
    <property type="component" value="Unassembled WGS sequence"/>
</dbReference>
<keyword evidence="1" id="KW-0732">Signal</keyword>
<organism evidence="2 3">
    <name type="scientific">Pseudorhizobium endolithicum</name>
    <dbReference type="NCBI Taxonomy" id="1191678"/>
    <lineage>
        <taxon>Bacteria</taxon>
        <taxon>Pseudomonadati</taxon>
        <taxon>Pseudomonadota</taxon>
        <taxon>Alphaproteobacteria</taxon>
        <taxon>Hyphomicrobiales</taxon>
        <taxon>Rhizobiaceae</taxon>
        <taxon>Rhizobium/Agrobacterium group</taxon>
        <taxon>Pseudorhizobium</taxon>
    </lineage>
</organism>
<proteinExistence type="predicted"/>
<evidence type="ECO:0000256" key="1">
    <source>
        <dbReference type="SAM" id="SignalP"/>
    </source>
</evidence>
<comment type="caution">
    <text evidence="2">The sequence shown here is derived from an EMBL/GenBank/DDBJ whole genome shotgun (WGS) entry which is preliminary data.</text>
</comment>
<feature type="signal peptide" evidence="1">
    <location>
        <begin position="1"/>
        <end position="24"/>
    </location>
</feature>
<evidence type="ECO:0000313" key="2">
    <source>
        <dbReference type="EMBL" id="CAD7053775.1"/>
    </source>
</evidence>
<name>A0ABM8PXF5_9HYPH</name>
<gene>
    <name evidence="2" type="ORF">REJC140_02043</name>
</gene>
<keyword evidence="3" id="KW-1185">Reference proteome</keyword>
<sequence length="115" mass="12484">MTLAHKRRSAAFFAVLMYAAGASAAQDYPTVAVADYVYGCMKANGNSRQALESCSCSIDVISSIIPYARYEEAETFRSLGLLTGERGVLFRQSAPARSATSDLRRAQAEAEVRCF</sequence>
<dbReference type="EMBL" id="CABFWF030000018">
    <property type="protein sequence ID" value="CAD7053775.1"/>
    <property type="molecule type" value="Genomic_DNA"/>
</dbReference>
<reference evidence="2 3" key="1">
    <citation type="submission" date="2020-11" db="EMBL/GenBank/DDBJ databases">
        <authorList>
            <person name="Lassalle F."/>
        </authorList>
    </citation>
    <scope>NUCLEOTIDE SEQUENCE [LARGE SCALE GENOMIC DNA]</scope>
    <source>
        <strain evidence="2 3">JC140</strain>
    </source>
</reference>
<protein>
    <recommendedName>
        <fullName evidence="4">Rap1a immunity protein domain-containing protein</fullName>
    </recommendedName>
</protein>
<dbReference type="RefSeq" id="WP_235988762.1">
    <property type="nucleotide sequence ID" value="NZ_CABFWF030000018.1"/>
</dbReference>
<evidence type="ECO:0000313" key="3">
    <source>
        <dbReference type="Proteomes" id="UP000606921"/>
    </source>
</evidence>